<name>A0A0C3Q3Q3_9AGAM</name>
<feature type="domain" description="Protein kinase" evidence="10">
    <location>
        <begin position="112"/>
        <end position="378"/>
    </location>
</feature>
<evidence type="ECO:0000256" key="2">
    <source>
        <dbReference type="ARBA" id="ARBA00022527"/>
    </source>
</evidence>
<keyword evidence="5" id="KW-0418">Kinase</keyword>
<dbReference type="PROSITE" id="PS50011">
    <property type="entry name" value="PROTEIN_KINASE_DOM"/>
    <property type="match status" value="1"/>
</dbReference>
<dbReference type="EMBL" id="KN823086">
    <property type="protein sequence ID" value="KIO23380.1"/>
    <property type="molecule type" value="Genomic_DNA"/>
</dbReference>
<dbReference type="PROSITE" id="PS00108">
    <property type="entry name" value="PROTEIN_KINASE_ST"/>
    <property type="match status" value="1"/>
</dbReference>
<dbReference type="GO" id="GO:0005524">
    <property type="term" value="F:ATP binding"/>
    <property type="evidence" value="ECO:0007669"/>
    <property type="project" value="UniProtKB-UniRule"/>
</dbReference>
<dbReference type="HOGENOM" id="CLU_000288_63_23_1"/>
<evidence type="ECO:0000259" key="10">
    <source>
        <dbReference type="PROSITE" id="PS50011"/>
    </source>
</evidence>
<dbReference type="PANTHER" id="PTHR48016:SF56">
    <property type="entry name" value="MAPKK KINASE"/>
    <property type="match status" value="1"/>
</dbReference>
<feature type="compositionally biased region" description="Acidic residues" evidence="9">
    <location>
        <begin position="53"/>
        <end position="95"/>
    </location>
</feature>
<dbReference type="STRING" id="1051891.A0A0C3Q3Q3"/>
<dbReference type="Gene3D" id="1.10.510.10">
    <property type="entry name" value="Transferase(Phosphotransferase) domain 1"/>
    <property type="match status" value="1"/>
</dbReference>
<dbReference type="InterPro" id="IPR008271">
    <property type="entry name" value="Ser/Thr_kinase_AS"/>
</dbReference>
<dbReference type="InterPro" id="IPR000719">
    <property type="entry name" value="Prot_kinase_dom"/>
</dbReference>
<dbReference type="PANTHER" id="PTHR48016">
    <property type="entry name" value="MAP KINASE KINASE KINASE SSK2-RELATED-RELATED"/>
    <property type="match status" value="1"/>
</dbReference>
<evidence type="ECO:0000256" key="1">
    <source>
        <dbReference type="ARBA" id="ARBA00006529"/>
    </source>
</evidence>
<dbReference type="Gene3D" id="3.30.200.20">
    <property type="entry name" value="Phosphorylase Kinase, domain 1"/>
    <property type="match status" value="1"/>
</dbReference>
<reference evidence="12" key="2">
    <citation type="submission" date="2015-01" db="EMBL/GenBank/DDBJ databases">
        <title>Evolutionary Origins and Diversification of the Mycorrhizal Mutualists.</title>
        <authorList>
            <consortium name="DOE Joint Genome Institute"/>
            <consortium name="Mycorrhizal Genomics Consortium"/>
            <person name="Kohler A."/>
            <person name="Kuo A."/>
            <person name="Nagy L.G."/>
            <person name="Floudas D."/>
            <person name="Copeland A."/>
            <person name="Barry K.W."/>
            <person name="Cichocki N."/>
            <person name="Veneault-Fourrey C."/>
            <person name="LaButti K."/>
            <person name="Lindquist E.A."/>
            <person name="Lipzen A."/>
            <person name="Lundell T."/>
            <person name="Morin E."/>
            <person name="Murat C."/>
            <person name="Riley R."/>
            <person name="Ohm R."/>
            <person name="Sun H."/>
            <person name="Tunlid A."/>
            <person name="Henrissat B."/>
            <person name="Grigoriev I.V."/>
            <person name="Hibbett D.S."/>
            <person name="Martin F."/>
        </authorList>
    </citation>
    <scope>NUCLEOTIDE SEQUENCE [LARGE SCALE GENOMIC DNA]</scope>
    <source>
        <strain evidence="12">MUT 4182</strain>
    </source>
</reference>
<proteinExistence type="inferred from homology"/>
<dbReference type="PRINTS" id="PR00109">
    <property type="entry name" value="TYRKINASE"/>
</dbReference>
<dbReference type="FunFam" id="3.30.200.20:FF:000387">
    <property type="entry name" value="Serine/threonine-protein kinase STE11"/>
    <property type="match status" value="1"/>
</dbReference>
<dbReference type="InterPro" id="IPR001245">
    <property type="entry name" value="Ser-Thr/Tyr_kinase_cat_dom"/>
</dbReference>
<dbReference type="OrthoDB" id="266718at2759"/>
<dbReference type="InterPro" id="IPR011009">
    <property type="entry name" value="Kinase-like_dom_sf"/>
</dbReference>
<keyword evidence="3" id="KW-0808">Transferase</keyword>
<gene>
    <name evidence="11" type="ORF">M407DRAFT_244806</name>
</gene>
<dbReference type="GO" id="GO:0004709">
    <property type="term" value="F:MAP kinase kinase kinase activity"/>
    <property type="evidence" value="ECO:0007669"/>
    <property type="project" value="UniProtKB-ARBA"/>
</dbReference>
<feature type="compositionally biased region" description="Polar residues" evidence="9">
    <location>
        <begin position="43"/>
        <end position="52"/>
    </location>
</feature>
<dbReference type="SUPFAM" id="SSF56112">
    <property type="entry name" value="Protein kinase-like (PK-like)"/>
    <property type="match status" value="1"/>
</dbReference>
<dbReference type="AlphaFoldDB" id="A0A0C3Q3Q3"/>
<reference evidence="11 12" key="1">
    <citation type="submission" date="2014-04" db="EMBL/GenBank/DDBJ databases">
        <authorList>
            <consortium name="DOE Joint Genome Institute"/>
            <person name="Kuo A."/>
            <person name="Girlanda M."/>
            <person name="Perotto S."/>
            <person name="Kohler A."/>
            <person name="Nagy L.G."/>
            <person name="Floudas D."/>
            <person name="Copeland A."/>
            <person name="Barry K.W."/>
            <person name="Cichocki N."/>
            <person name="Veneault-Fourrey C."/>
            <person name="LaButti K."/>
            <person name="Lindquist E.A."/>
            <person name="Lipzen A."/>
            <person name="Lundell T."/>
            <person name="Morin E."/>
            <person name="Murat C."/>
            <person name="Sun H."/>
            <person name="Tunlid A."/>
            <person name="Henrissat B."/>
            <person name="Grigoriev I.V."/>
            <person name="Hibbett D.S."/>
            <person name="Martin F."/>
            <person name="Nordberg H.P."/>
            <person name="Cantor M.N."/>
            <person name="Hua S.X."/>
        </authorList>
    </citation>
    <scope>NUCLEOTIDE SEQUENCE [LARGE SCALE GENOMIC DNA]</scope>
    <source>
        <strain evidence="11 12">MUT 4182</strain>
    </source>
</reference>
<evidence type="ECO:0000256" key="8">
    <source>
        <dbReference type="RuleBase" id="RU000304"/>
    </source>
</evidence>
<dbReference type="InterPro" id="IPR017441">
    <property type="entry name" value="Protein_kinase_ATP_BS"/>
</dbReference>
<feature type="region of interest" description="Disordered" evidence="9">
    <location>
        <begin position="1"/>
        <end position="103"/>
    </location>
</feature>
<dbReference type="InterPro" id="IPR050538">
    <property type="entry name" value="MAP_kinase_kinase_kinase"/>
</dbReference>
<evidence type="ECO:0000256" key="6">
    <source>
        <dbReference type="ARBA" id="ARBA00022840"/>
    </source>
</evidence>
<dbReference type="FunFam" id="1.10.510.10:FF:000334">
    <property type="entry name" value="Serine/threonine-protein kinase STE11"/>
    <property type="match status" value="1"/>
</dbReference>
<accession>A0A0C3Q3Q3</accession>
<evidence type="ECO:0000256" key="3">
    <source>
        <dbReference type="ARBA" id="ARBA00022679"/>
    </source>
</evidence>
<comment type="similarity">
    <text evidence="1">Belongs to the protein kinase superfamily. STE Ser/Thr protein kinase family. MAP kinase kinase kinase subfamily.</text>
</comment>
<keyword evidence="2 8" id="KW-0723">Serine/threonine-protein kinase</keyword>
<protein>
    <recommendedName>
        <fullName evidence="10">Protein kinase domain-containing protein</fullName>
    </recommendedName>
</protein>
<keyword evidence="4 7" id="KW-0547">Nucleotide-binding</keyword>
<evidence type="ECO:0000256" key="4">
    <source>
        <dbReference type="ARBA" id="ARBA00022741"/>
    </source>
</evidence>
<feature type="binding site" evidence="7">
    <location>
        <position position="141"/>
    </location>
    <ligand>
        <name>ATP</name>
        <dbReference type="ChEBI" id="CHEBI:30616"/>
    </ligand>
</feature>
<dbReference type="SMART" id="SM00220">
    <property type="entry name" value="S_TKc"/>
    <property type="match status" value="1"/>
</dbReference>
<evidence type="ECO:0000313" key="12">
    <source>
        <dbReference type="Proteomes" id="UP000054248"/>
    </source>
</evidence>
<evidence type="ECO:0000313" key="11">
    <source>
        <dbReference type="EMBL" id="KIO23380.1"/>
    </source>
</evidence>
<dbReference type="Proteomes" id="UP000054248">
    <property type="component" value="Unassembled WGS sequence"/>
</dbReference>
<dbReference type="PROSITE" id="PS00107">
    <property type="entry name" value="PROTEIN_KINASE_ATP"/>
    <property type="match status" value="1"/>
</dbReference>
<keyword evidence="6 7" id="KW-0067">ATP-binding</keyword>
<evidence type="ECO:0000256" key="7">
    <source>
        <dbReference type="PROSITE-ProRule" id="PRU10141"/>
    </source>
</evidence>
<keyword evidence="12" id="KW-1185">Reference proteome</keyword>
<evidence type="ECO:0000256" key="5">
    <source>
        <dbReference type="ARBA" id="ARBA00022777"/>
    </source>
</evidence>
<sequence length="381" mass="42722">MSDTASMLTLDEITEKVESRRQSMMGVGTSEGRSSEDDDDASDNLSMRQSTAIEEEEELEEEGEEEEEEEETIAEDEEEYDEDEEDEEDEEYDDDGMPKKTTSTGDKRVIKWVKGALIGSGSFGSVYLGMDAQQGLLMAVKQVSLPTGNSANEERKKSMLSALEREIDLLKQLQHEHIVQYLDSSIDNQFLNIFLEYVPGGSITTLLKNYGAFEESLVKLWVRQILMGLNYLHEKGIIHRDIKGANILVDNRGGIKISDFGISKKIEDVDVFSANARGHRASLQGSVFWMAPEVVKQTGHSSKADIWSVGCVIVEMLTGEHPFPKANQMQAMFRIGTYAKPDTPPDISPEAEDFLAKTFEIDHNLRPSATELLEHPWQTMP</sequence>
<evidence type="ECO:0000256" key="9">
    <source>
        <dbReference type="SAM" id="MobiDB-lite"/>
    </source>
</evidence>
<dbReference type="Pfam" id="PF00069">
    <property type="entry name" value="Pkinase"/>
    <property type="match status" value="1"/>
</dbReference>
<organism evidence="11 12">
    <name type="scientific">Tulasnella calospora MUT 4182</name>
    <dbReference type="NCBI Taxonomy" id="1051891"/>
    <lineage>
        <taxon>Eukaryota</taxon>
        <taxon>Fungi</taxon>
        <taxon>Dikarya</taxon>
        <taxon>Basidiomycota</taxon>
        <taxon>Agaricomycotina</taxon>
        <taxon>Agaricomycetes</taxon>
        <taxon>Cantharellales</taxon>
        <taxon>Tulasnellaceae</taxon>
        <taxon>Tulasnella</taxon>
    </lineage>
</organism>